<evidence type="ECO:0000256" key="1">
    <source>
        <dbReference type="ARBA" id="ARBA00022490"/>
    </source>
</evidence>
<dbReference type="Proteomes" id="UP000242084">
    <property type="component" value="Chromosome 1"/>
</dbReference>
<dbReference type="OrthoDB" id="2990788at2"/>
<proteinExistence type="predicted"/>
<sequence length="88" mass="10860">MDIVERISIIVYLKNMKHERQLRKFGNIYFTHKKEHYVMLYTNEDKIDDTIQHLMKLKYVKDVKVSPFKQVKRDYSSKNVEKKEYLNF</sequence>
<name>A0A239ZM91_9STAP</name>
<dbReference type="KEGG" id="sste:SAMEA4384403_1696"/>
<protein>
    <submittedName>
        <fullName evidence="2">Putative DUF2129-containing protein</fullName>
    </submittedName>
</protein>
<dbReference type="EMBL" id="LT906462">
    <property type="protein sequence ID" value="SNV72215.1"/>
    <property type="molecule type" value="Genomic_DNA"/>
</dbReference>
<reference evidence="2 3" key="1">
    <citation type="submission" date="2017-06" db="EMBL/GenBank/DDBJ databases">
        <authorList>
            <consortium name="Pathogen Informatics"/>
        </authorList>
    </citation>
    <scope>NUCLEOTIDE SEQUENCE [LARGE SCALE GENOMIC DNA]</scope>
    <source>
        <strain evidence="2 3">NCTC13839</strain>
    </source>
</reference>
<dbReference type="AlphaFoldDB" id="A0A239ZM91"/>
<keyword evidence="1" id="KW-0963">Cytoplasm</keyword>
<evidence type="ECO:0000313" key="3">
    <source>
        <dbReference type="Proteomes" id="UP000242084"/>
    </source>
</evidence>
<dbReference type="InterPro" id="IPR016979">
    <property type="entry name" value="DUF2129"/>
</dbReference>
<evidence type="ECO:0000313" key="2">
    <source>
        <dbReference type="EMBL" id="SNV72215.1"/>
    </source>
</evidence>
<organism evidence="2 3">
    <name type="scientific">Mammaliicoccus stepanovicii</name>
    <dbReference type="NCBI Taxonomy" id="643214"/>
    <lineage>
        <taxon>Bacteria</taxon>
        <taxon>Bacillati</taxon>
        <taxon>Bacillota</taxon>
        <taxon>Bacilli</taxon>
        <taxon>Bacillales</taxon>
        <taxon>Staphylococcaceae</taxon>
        <taxon>Mammaliicoccus</taxon>
    </lineage>
</organism>
<dbReference type="PIRSF" id="PIRSF031653">
    <property type="entry name" value="UCP031653"/>
    <property type="match status" value="1"/>
</dbReference>
<accession>A0A239ZM91</accession>
<keyword evidence="3" id="KW-1185">Reference proteome</keyword>
<dbReference type="RefSeq" id="WP_095088592.1">
    <property type="nucleotide sequence ID" value="NZ_BMDM01000004.1"/>
</dbReference>
<dbReference type="Pfam" id="PF09902">
    <property type="entry name" value="DUF2129"/>
    <property type="match status" value="1"/>
</dbReference>
<gene>
    <name evidence="2" type="ORF">SAMEA4384403_01696</name>
</gene>